<feature type="transmembrane region" description="Helical" evidence="7">
    <location>
        <begin position="218"/>
        <end position="239"/>
    </location>
</feature>
<reference evidence="8 9" key="1">
    <citation type="journal article" date="2015" name="Stand. Genomic Sci.">
        <title>Genomic Encyclopedia of Bacterial and Archaeal Type Strains, Phase III: the genomes of soil and plant-associated and newly described type strains.</title>
        <authorList>
            <person name="Whitman W.B."/>
            <person name="Woyke T."/>
            <person name="Klenk H.P."/>
            <person name="Zhou Y."/>
            <person name="Lilburn T.G."/>
            <person name="Beck B.J."/>
            <person name="De Vos P."/>
            <person name="Vandamme P."/>
            <person name="Eisen J.A."/>
            <person name="Garrity G."/>
            <person name="Hugenholtz P."/>
            <person name="Kyrpides N.C."/>
        </authorList>
    </citation>
    <scope>NUCLEOTIDE SEQUENCE [LARGE SCALE GENOMIC DNA]</scope>
    <source>
        <strain evidence="8 9">CGMCC 1.10136</strain>
    </source>
</reference>
<evidence type="ECO:0000256" key="6">
    <source>
        <dbReference type="ARBA" id="ARBA00023136"/>
    </source>
</evidence>
<comment type="caution">
    <text evidence="8">The sequence shown here is derived from an EMBL/GenBank/DDBJ whole genome shotgun (WGS) entry which is preliminary data.</text>
</comment>
<dbReference type="InterPro" id="IPR023679">
    <property type="entry name" value="UPF0761_bac"/>
</dbReference>
<dbReference type="PANTHER" id="PTHR30213:SF0">
    <property type="entry name" value="UPF0761 MEMBRANE PROTEIN YIHY"/>
    <property type="match status" value="1"/>
</dbReference>
<dbReference type="GO" id="GO:0005886">
    <property type="term" value="C:plasma membrane"/>
    <property type="evidence" value="ECO:0007669"/>
    <property type="project" value="UniProtKB-SubCell"/>
</dbReference>
<dbReference type="NCBIfam" id="TIGR00765">
    <property type="entry name" value="yihY_not_rbn"/>
    <property type="match status" value="1"/>
</dbReference>
<keyword evidence="5 7" id="KW-1133">Transmembrane helix</keyword>
<feature type="transmembrane region" description="Helical" evidence="7">
    <location>
        <begin position="145"/>
        <end position="174"/>
    </location>
</feature>
<dbReference type="Proteomes" id="UP000316471">
    <property type="component" value="Unassembled WGS sequence"/>
</dbReference>
<protein>
    <recommendedName>
        <fullName evidence="7">UPF0761 membrane protein IP93_00019</fullName>
    </recommendedName>
</protein>
<feature type="transmembrane region" description="Helical" evidence="7">
    <location>
        <begin position="186"/>
        <end position="206"/>
    </location>
</feature>
<dbReference type="NCBIfam" id="NF003256">
    <property type="entry name" value="PRK04214.1"/>
    <property type="match status" value="1"/>
</dbReference>
<comment type="subcellular location">
    <subcellularLocation>
        <location evidence="1 7">Cell membrane</location>
        <topology evidence="1 7">Multi-pass membrane protein</topology>
    </subcellularLocation>
</comment>
<dbReference type="HAMAP" id="MF_00672">
    <property type="entry name" value="UPF0761"/>
    <property type="match status" value="1"/>
</dbReference>
<evidence type="ECO:0000256" key="2">
    <source>
        <dbReference type="ARBA" id="ARBA00022475"/>
    </source>
</evidence>
<evidence type="ECO:0000256" key="3">
    <source>
        <dbReference type="ARBA" id="ARBA00022519"/>
    </source>
</evidence>
<sequence>MEPLDTLNRWSERVRDRARVGTFFRFLARRFLDDNLFQAAGALSFTTVFALVPLSMVVFGVLSAFPVFSEWSDKLSDYVFSNFVPSSARSVEAYLKQLSANIGQLTTAGVIALVISLLITLNGVEATFNRIWRVHAARPQLGRFLVYWTVLTLGALMAAASLALSARFFALALFETDAGHLLENAMLRLAPMAIELLAFAAIYRVVPHRTVKWRHALAGALLATLLLESVKAVMSLYLGSFATYSKIYGTLAFVPIFLLWIYMGWIAILLGASLASSISAFRYQPAAMRLPLGYEMYGLLRLLGRFQEARSQGRGLHSDSIQHLEPILTDSLVQEMLGQLNDIRVLRRAEDGEWWLARDLDELSMAELYEACRLRIPIAEAHLPCRDDALGRSAVAAMDTLRMPLRELLKRRVASIHAQSEE</sequence>
<keyword evidence="6 7" id="KW-0472">Membrane</keyword>
<feature type="transmembrane region" description="Helical" evidence="7">
    <location>
        <begin position="259"/>
        <end position="281"/>
    </location>
</feature>
<evidence type="ECO:0000256" key="4">
    <source>
        <dbReference type="ARBA" id="ARBA00022692"/>
    </source>
</evidence>
<feature type="transmembrane region" description="Helical" evidence="7">
    <location>
        <begin position="39"/>
        <end position="65"/>
    </location>
</feature>
<keyword evidence="3" id="KW-0997">Cell inner membrane</keyword>
<accession>A0A562M2L0</accession>
<gene>
    <name evidence="8" type="ORF">IP93_00019</name>
</gene>
<evidence type="ECO:0000313" key="8">
    <source>
        <dbReference type="EMBL" id="TWI14028.1"/>
    </source>
</evidence>
<dbReference type="RefSeq" id="WP_144810830.1">
    <property type="nucleotide sequence ID" value="NZ_VLKP01000001.1"/>
</dbReference>
<keyword evidence="4 7" id="KW-0812">Transmembrane</keyword>
<dbReference type="Pfam" id="PF03631">
    <property type="entry name" value="Virul_fac_BrkB"/>
    <property type="match status" value="1"/>
</dbReference>
<feature type="transmembrane region" description="Helical" evidence="7">
    <location>
        <begin position="102"/>
        <end position="124"/>
    </location>
</feature>
<dbReference type="OrthoDB" id="9808671at2"/>
<dbReference type="AlphaFoldDB" id="A0A562M2L0"/>
<evidence type="ECO:0000256" key="7">
    <source>
        <dbReference type="HAMAP-Rule" id="MF_00672"/>
    </source>
</evidence>
<dbReference type="PANTHER" id="PTHR30213">
    <property type="entry name" value="INNER MEMBRANE PROTEIN YHJD"/>
    <property type="match status" value="1"/>
</dbReference>
<organism evidence="8 9">
    <name type="scientific">Aerolutibacter ruishenii</name>
    <dbReference type="NCBI Taxonomy" id="686800"/>
    <lineage>
        <taxon>Bacteria</taxon>
        <taxon>Pseudomonadati</taxon>
        <taxon>Pseudomonadota</taxon>
        <taxon>Gammaproteobacteria</taxon>
        <taxon>Lysobacterales</taxon>
        <taxon>Lysobacteraceae</taxon>
        <taxon>Aerolutibacter</taxon>
    </lineage>
</organism>
<name>A0A562M2L0_9GAMM</name>
<dbReference type="InterPro" id="IPR017039">
    <property type="entry name" value="Virul_fac_BrkB"/>
</dbReference>
<evidence type="ECO:0000256" key="1">
    <source>
        <dbReference type="ARBA" id="ARBA00004651"/>
    </source>
</evidence>
<comment type="similarity">
    <text evidence="7">Belongs to the UPF0761 family.</text>
</comment>
<evidence type="ECO:0000313" key="9">
    <source>
        <dbReference type="Proteomes" id="UP000316471"/>
    </source>
</evidence>
<keyword evidence="2 7" id="KW-1003">Cell membrane</keyword>
<evidence type="ECO:0000256" key="5">
    <source>
        <dbReference type="ARBA" id="ARBA00022989"/>
    </source>
</evidence>
<dbReference type="EMBL" id="VLKP01000001">
    <property type="protein sequence ID" value="TWI14028.1"/>
    <property type="molecule type" value="Genomic_DNA"/>
</dbReference>
<proteinExistence type="inferred from homology"/>
<keyword evidence="9" id="KW-1185">Reference proteome</keyword>